<proteinExistence type="predicted"/>
<accession>A0A4P9US16</accession>
<dbReference type="OrthoDB" id="5392377at2"/>
<reference evidence="2" key="1">
    <citation type="journal article" date="2019" name="J. Bacteriol.">
        <title>A Mutagenic Screen Identifies a TonB-Dependent Receptor Required for the Lanthanide Metal Switch in the Type I Methanotroph 'Methylotuvimicrobium buryatense' 5GB1C.</title>
        <authorList>
            <person name="Groom J.D."/>
            <person name="Ford S.M."/>
            <person name="Pesesky M.W."/>
            <person name="Lidstrom M.E."/>
        </authorList>
    </citation>
    <scope>NUCLEOTIDE SEQUENCE [LARGE SCALE GENOMIC DNA]</scope>
    <source>
        <strain evidence="2">5GB1C</strain>
    </source>
</reference>
<protein>
    <submittedName>
        <fullName evidence="1">Type I-E CRISPR-associated protein Cse1/CasA</fullName>
    </submittedName>
</protein>
<sequence>MNLVTDPWLPVTNSKNQLCYISLNQLFEQSDEWLDLALRPHERISVMRFLICLAQAGLGLLEEDEWDDALDIIPGKCLYYLQNWQGSFNLFDSKKPFLQIAELEPFNKEPTYTTKLNFSLATGSNSTLFDHGCINPFKETSPRQMEASALVVSLITFNNFSLGGLYPQAKWKNKVTSKSGVKDAPCASQSMLHCFVRKHTIVKTLHANTLTIQQIKDRYGDDIGVPVWEFFPVSPDDKDAVLNATHTYLGRLVPISRWLKLLPDKKTMLMGEGFIYPVHPEFVETTAVLVVNKQKDANDILGCKTATPWRELCALTAKRKGKTFGGPAAIENQSKSEGYDLQILALKREQASVLDGFESVLHVPSYFTNSDENRAAYNDGVKKAEIMAFRLDEAIQIYLSMLMPQMIEIVSKKINKQPLSKHESEKYRAIKSRVKEKYLAHYWTLIEKQRHLLMQYISLLGMGTDQAREDSKKAWLKAINQAATETYETLCNHDSPRQLRAYVAGWHLLHPIKSESQEAA</sequence>
<dbReference type="EMBL" id="CP035467">
    <property type="protein sequence ID" value="QCW84309.1"/>
    <property type="molecule type" value="Genomic_DNA"/>
</dbReference>
<dbReference type="STRING" id="675511.GCA_000341735_03371"/>
<gene>
    <name evidence="1" type="primary">casA</name>
    <name evidence="1" type="ORF">EQU24_20300</name>
</gene>
<evidence type="ECO:0000313" key="2">
    <source>
        <dbReference type="Proteomes" id="UP000305881"/>
    </source>
</evidence>
<dbReference type="AlphaFoldDB" id="A0A4P9US16"/>
<dbReference type="Proteomes" id="UP000305881">
    <property type="component" value="Chromosome"/>
</dbReference>
<dbReference type="NCBIfam" id="TIGR02547">
    <property type="entry name" value="casA_cse1"/>
    <property type="match status" value="1"/>
</dbReference>
<dbReference type="Pfam" id="PF09481">
    <property type="entry name" value="CRISPR_Cse1"/>
    <property type="match status" value="1"/>
</dbReference>
<organism evidence="1 2">
    <name type="scientific">Methylotuvimicrobium buryatense</name>
    <name type="common">Methylomicrobium buryatense</name>
    <dbReference type="NCBI Taxonomy" id="95641"/>
    <lineage>
        <taxon>Bacteria</taxon>
        <taxon>Pseudomonadati</taxon>
        <taxon>Pseudomonadota</taxon>
        <taxon>Gammaproteobacteria</taxon>
        <taxon>Methylococcales</taxon>
        <taxon>Methylococcaceae</taxon>
        <taxon>Methylotuvimicrobium</taxon>
    </lineage>
</organism>
<evidence type="ECO:0000313" key="1">
    <source>
        <dbReference type="EMBL" id="QCW84309.1"/>
    </source>
</evidence>
<keyword evidence="2" id="KW-1185">Reference proteome</keyword>
<dbReference type="Gene3D" id="1.10.132.100">
    <property type="match status" value="1"/>
</dbReference>
<dbReference type="KEGG" id="mbur:EQU24_20300"/>
<name>A0A4P9US16_METBY</name>
<dbReference type="RefSeq" id="WP_017841805.1">
    <property type="nucleotide sequence ID" value="NZ_CP035467.1"/>
</dbReference>
<dbReference type="InterPro" id="IPR013381">
    <property type="entry name" value="CRISPR-assoc_prot_Cse1"/>
</dbReference>